<keyword evidence="4" id="KW-0249">Electron transport</keyword>
<organism evidence="12 13">
    <name type="scientific">Candidatus Alloenteromonas pullistercoris</name>
    <dbReference type="NCBI Taxonomy" id="2840785"/>
    <lineage>
        <taxon>Bacteria</taxon>
        <taxon>Bacillati</taxon>
        <taxon>Bacillota</taxon>
        <taxon>Bacillota incertae sedis</taxon>
        <taxon>Candidatus Alloenteromonas</taxon>
    </lineage>
</organism>
<evidence type="ECO:0000256" key="10">
    <source>
        <dbReference type="PIRSR" id="PIRSR000077-4"/>
    </source>
</evidence>
<feature type="site" description="Contributes to redox potential value" evidence="9">
    <location>
        <position position="30"/>
    </location>
</feature>
<accession>A0A9D9GV29</accession>
<evidence type="ECO:0000313" key="12">
    <source>
        <dbReference type="EMBL" id="MBO8425722.1"/>
    </source>
</evidence>
<sequence length="101" mass="11232">MEIEITTNEQYEKEIASGKVLVDFYAVWCGPCQMLSPIVKEIAEEHPDLKVLRVDVDKVGAPAAKLGVYSIPTLVLYESGAIKDRSVGFRPKDSLLQFLGY</sequence>
<gene>
    <name evidence="12" type="primary">trxA</name>
    <name evidence="12" type="ORF">IAC61_00190</name>
</gene>
<evidence type="ECO:0000256" key="4">
    <source>
        <dbReference type="ARBA" id="ARBA00022982"/>
    </source>
</evidence>
<evidence type="ECO:0000313" key="13">
    <source>
        <dbReference type="Proteomes" id="UP000823634"/>
    </source>
</evidence>
<dbReference type="Proteomes" id="UP000823634">
    <property type="component" value="Unassembled WGS sequence"/>
</dbReference>
<dbReference type="Pfam" id="PF00085">
    <property type="entry name" value="Thioredoxin"/>
    <property type="match status" value="1"/>
</dbReference>
<evidence type="ECO:0000256" key="6">
    <source>
        <dbReference type="ARBA" id="ARBA00023284"/>
    </source>
</evidence>
<reference evidence="12" key="2">
    <citation type="journal article" date="2021" name="PeerJ">
        <title>Extensive microbial diversity within the chicken gut microbiome revealed by metagenomics and culture.</title>
        <authorList>
            <person name="Gilroy R."/>
            <person name="Ravi A."/>
            <person name="Getino M."/>
            <person name="Pursley I."/>
            <person name="Horton D.L."/>
            <person name="Alikhan N.F."/>
            <person name="Baker D."/>
            <person name="Gharbi K."/>
            <person name="Hall N."/>
            <person name="Watson M."/>
            <person name="Adriaenssens E.M."/>
            <person name="Foster-Nyarko E."/>
            <person name="Jarju S."/>
            <person name="Secka A."/>
            <person name="Antonio M."/>
            <person name="Oren A."/>
            <person name="Chaudhuri R.R."/>
            <person name="La Ragione R."/>
            <person name="Hildebrand F."/>
            <person name="Pallen M.J."/>
        </authorList>
    </citation>
    <scope>NUCLEOTIDE SEQUENCE</scope>
    <source>
        <strain evidence="12">17113</strain>
    </source>
</reference>
<comment type="caution">
    <text evidence="12">The sequence shown here is derived from an EMBL/GenBank/DDBJ whole genome shotgun (WGS) entry which is preliminary data.</text>
</comment>
<evidence type="ECO:0000256" key="8">
    <source>
        <dbReference type="PIRNR" id="PIRNR000077"/>
    </source>
</evidence>
<dbReference type="Gene3D" id="3.40.30.10">
    <property type="entry name" value="Glutaredoxin"/>
    <property type="match status" value="1"/>
</dbReference>
<evidence type="ECO:0000256" key="5">
    <source>
        <dbReference type="ARBA" id="ARBA00023157"/>
    </source>
</evidence>
<feature type="site" description="Contributes to redox potential value" evidence="9">
    <location>
        <position position="31"/>
    </location>
</feature>
<evidence type="ECO:0000259" key="11">
    <source>
        <dbReference type="PROSITE" id="PS51352"/>
    </source>
</evidence>
<evidence type="ECO:0000256" key="7">
    <source>
        <dbReference type="NCBIfam" id="TIGR01068"/>
    </source>
</evidence>
<dbReference type="EMBL" id="JADINA010000001">
    <property type="protein sequence ID" value="MBO8425722.1"/>
    <property type="molecule type" value="Genomic_DNA"/>
</dbReference>
<feature type="active site" description="Nucleophile" evidence="9">
    <location>
        <position position="29"/>
    </location>
</feature>
<evidence type="ECO:0000256" key="9">
    <source>
        <dbReference type="PIRSR" id="PIRSR000077-1"/>
    </source>
</evidence>
<dbReference type="InterPro" id="IPR013766">
    <property type="entry name" value="Thioredoxin_domain"/>
</dbReference>
<evidence type="ECO:0000256" key="2">
    <source>
        <dbReference type="ARBA" id="ARBA00020570"/>
    </source>
</evidence>
<evidence type="ECO:0000256" key="3">
    <source>
        <dbReference type="ARBA" id="ARBA00022448"/>
    </source>
</evidence>
<name>A0A9D9GV29_9FIRM</name>
<dbReference type="CDD" id="cd02947">
    <property type="entry name" value="TRX_family"/>
    <property type="match status" value="1"/>
</dbReference>
<dbReference type="InterPro" id="IPR036249">
    <property type="entry name" value="Thioredoxin-like_sf"/>
</dbReference>
<dbReference type="GO" id="GO:0005737">
    <property type="term" value="C:cytoplasm"/>
    <property type="evidence" value="ECO:0007669"/>
    <property type="project" value="TreeGrafter"/>
</dbReference>
<dbReference type="InterPro" id="IPR017937">
    <property type="entry name" value="Thioredoxin_CS"/>
</dbReference>
<dbReference type="GO" id="GO:0015035">
    <property type="term" value="F:protein-disulfide reductase activity"/>
    <property type="evidence" value="ECO:0007669"/>
    <property type="project" value="UniProtKB-UniRule"/>
</dbReference>
<feature type="active site" description="Nucleophile" evidence="9">
    <location>
        <position position="32"/>
    </location>
</feature>
<dbReference type="PROSITE" id="PS51352">
    <property type="entry name" value="THIOREDOXIN_2"/>
    <property type="match status" value="1"/>
</dbReference>
<keyword evidence="5 10" id="KW-1015">Disulfide bond</keyword>
<dbReference type="PANTHER" id="PTHR45663:SF11">
    <property type="entry name" value="GEO12009P1"/>
    <property type="match status" value="1"/>
</dbReference>
<evidence type="ECO:0000256" key="1">
    <source>
        <dbReference type="ARBA" id="ARBA00008987"/>
    </source>
</evidence>
<reference evidence="12" key="1">
    <citation type="submission" date="2020-10" db="EMBL/GenBank/DDBJ databases">
        <authorList>
            <person name="Gilroy R."/>
        </authorList>
    </citation>
    <scope>NUCLEOTIDE SEQUENCE</scope>
    <source>
        <strain evidence="12">17113</strain>
    </source>
</reference>
<dbReference type="AlphaFoldDB" id="A0A9D9GV29"/>
<dbReference type="PROSITE" id="PS00194">
    <property type="entry name" value="THIOREDOXIN_1"/>
    <property type="match status" value="1"/>
</dbReference>
<keyword evidence="6 10" id="KW-0676">Redox-active center</keyword>
<protein>
    <recommendedName>
        <fullName evidence="2 7">Thioredoxin</fullName>
    </recommendedName>
</protein>
<feature type="site" description="Deprotonates C-terminal active site Cys" evidence="9">
    <location>
        <position position="23"/>
    </location>
</feature>
<feature type="domain" description="Thioredoxin" evidence="11">
    <location>
        <begin position="1"/>
        <end position="101"/>
    </location>
</feature>
<dbReference type="PIRSF" id="PIRSF000077">
    <property type="entry name" value="Thioredoxin"/>
    <property type="match status" value="1"/>
</dbReference>
<dbReference type="InterPro" id="IPR005746">
    <property type="entry name" value="Thioredoxin"/>
</dbReference>
<dbReference type="NCBIfam" id="TIGR01068">
    <property type="entry name" value="thioredoxin"/>
    <property type="match status" value="1"/>
</dbReference>
<proteinExistence type="inferred from homology"/>
<feature type="disulfide bond" description="Redox-active" evidence="10">
    <location>
        <begin position="29"/>
        <end position="32"/>
    </location>
</feature>
<comment type="similarity">
    <text evidence="1 8">Belongs to the thioredoxin family.</text>
</comment>
<dbReference type="PANTHER" id="PTHR45663">
    <property type="entry name" value="GEO12009P1"/>
    <property type="match status" value="1"/>
</dbReference>
<keyword evidence="3" id="KW-0813">Transport</keyword>
<dbReference type="SUPFAM" id="SSF52833">
    <property type="entry name" value="Thioredoxin-like"/>
    <property type="match status" value="1"/>
</dbReference>
<dbReference type="PRINTS" id="PR00421">
    <property type="entry name" value="THIOREDOXIN"/>
</dbReference>